<organism evidence="4 5">
    <name type="scientific">Euzebya pacifica</name>
    <dbReference type="NCBI Taxonomy" id="1608957"/>
    <lineage>
        <taxon>Bacteria</taxon>
        <taxon>Bacillati</taxon>
        <taxon>Actinomycetota</taxon>
        <taxon>Nitriliruptoria</taxon>
        <taxon>Euzebyales</taxon>
    </lineage>
</organism>
<dbReference type="Gene3D" id="3.40.50.1820">
    <property type="entry name" value="alpha/beta hydrolase"/>
    <property type="match status" value="1"/>
</dbReference>
<dbReference type="GO" id="GO:0003847">
    <property type="term" value="F:1-alkyl-2-acetylglycerophosphocholine esterase activity"/>
    <property type="evidence" value="ECO:0007669"/>
    <property type="project" value="TreeGrafter"/>
</dbReference>
<sequence length="355" mass="36489">MNGALLAAGGLAAAGIGVSRLLPLRPLPRPTGRHLVGTRTVVLDDDRHADGLPVQVWYPTASDGPAAPLLVDGTAFGRGLAASYGIPAALLGHLRWVRGSAVAGAPPLEVADDLPAVVLVHGWKGFRTAHADVAEQLASQGHVVVAADHVGGSLAAVRPDGSVQPIDTSLLPPEGTPDYWPSARRLVERYAADLHTVLDAFGGPHLPLAGSRTLLIGHSTGGAAALMTAGAHERVDGWVGLDPWVRAISMAGGSLPRALGATTRILRSEEWTGNANDEVLLPFAADLGQPVRTIAGTGHVDFTLLGRLSPLVRRVGLTRADPDVTRRATLSAAADLLAGLPHPGPSDPPKASSTG</sequence>
<evidence type="ECO:0000313" key="5">
    <source>
        <dbReference type="Proteomes" id="UP000264006"/>
    </source>
</evidence>
<keyword evidence="2" id="KW-0442">Lipid degradation</keyword>
<evidence type="ECO:0000313" key="4">
    <source>
        <dbReference type="EMBL" id="AXV06507.1"/>
    </source>
</evidence>
<dbReference type="InterPro" id="IPR029058">
    <property type="entry name" value="AB_hydrolase_fold"/>
</dbReference>
<evidence type="ECO:0000256" key="2">
    <source>
        <dbReference type="ARBA" id="ARBA00022963"/>
    </source>
</evidence>
<evidence type="ECO:0000256" key="1">
    <source>
        <dbReference type="ARBA" id="ARBA00022801"/>
    </source>
</evidence>
<dbReference type="AlphaFoldDB" id="A0A346XWB0"/>
<keyword evidence="3" id="KW-0443">Lipid metabolism</keyword>
<gene>
    <name evidence="4" type="ORF">DVS28_a1816</name>
</gene>
<protein>
    <submittedName>
        <fullName evidence="4">Lipase (Secreted protein)</fullName>
    </submittedName>
</protein>
<proteinExistence type="predicted"/>
<keyword evidence="1" id="KW-0378">Hydrolase</keyword>
<dbReference type="PANTHER" id="PTHR10272:SF0">
    <property type="entry name" value="PLATELET-ACTIVATING FACTOR ACETYLHYDROLASE"/>
    <property type="match status" value="1"/>
</dbReference>
<dbReference type="EMBL" id="CP031165">
    <property type="protein sequence ID" value="AXV06507.1"/>
    <property type="molecule type" value="Genomic_DNA"/>
</dbReference>
<dbReference type="KEGG" id="euz:DVS28_a1816"/>
<dbReference type="GO" id="GO:0016042">
    <property type="term" value="P:lipid catabolic process"/>
    <property type="evidence" value="ECO:0007669"/>
    <property type="project" value="UniProtKB-KW"/>
</dbReference>
<dbReference type="Proteomes" id="UP000264006">
    <property type="component" value="Chromosome"/>
</dbReference>
<dbReference type="Pfam" id="PF03403">
    <property type="entry name" value="PAF-AH_p_II"/>
    <property type="match status" value="1"/>
</dbReference>
<name>A0A346XWB0_9ACTN</name>
<dbReference type="PANTHER" id="PTHR10272">
    <property type="entry name" value="PLATELET-ACTIVATING FACTOR ACETYLHYDROLASE"/>
    <property type="match status" value="1"/>
</dbReference>
<dbReference type="RefSeq" id="WP_114591146.1">
    <property type="nucleotide sequence ID" value="NZ_CAXIBR010000060.1"/>
</dbReference>
<dbReference type="SUPFAM" id="SSF53474">
    <property type="entry name" value="alpha/beta-Hydrolases"/>
    <property type="match status" value="1"/>
</dbReference>
<evidence type="ECO:0000256" key="3">
    <source>
        <dbReference type="ARBA" id="ARBA00023098"/>
    </source>
</evidence>
<accession>A0A346XWB0</accession>
<keyword evidence="5" id="KW-1185">Reference proteome</keyword>
<reference evidence="4 5" key="1">
    <citation type="submission" date="2018-09" db="EMBL/GenBank/DDBJ databases">
        <title>Complete genome sequence of Euzebya sp. DY32-46 isolated from seawater of Pacific Ocean.</title>
        <authorList>
            <person name="Xu L."/>
            <person name="Wu Y.-H."/>
            <person name="Xu X.-W."/>
        </authorList>
    </citation>
    <scope>NUCLEOTIDE SEQUENCE [LARGE SCALE GENOMIC DNA]</scope>
    <source>
        <strain evidence="4 5">DY32-46</strain>
    </source>
</reference>